<keyword evidence="5" id="KW-0175">Coiled coil</keyword>
<feature type="coiled-coil region" evidence="5">
    <location>
        <begin position="471"/>
        <end position="501"/>
    </location>
</feature>
<evidence type="ECO:0000256" key="4">
    <source>
        <dbReference type="ARBA" id="ARBA00023163"/>
    </source>
</evidence>
<dbReference type="InterPro" id="IPR027417">
    <property type="entry name" value="P-loop_NTPase"/>
</dbReference>
<dbReference type="Pfam" id="PF00158">
    <property type="entry name" value="Sigma54_activat"/>
    <property type="match status" value="1"/>
</dbReference>
<dbReference type="GO" id="GO:0005524">
    <property type="term" value="F:ATP binding"/>
    <property type="evidence" value="ECO:0007669"/>
    <property type="project" value="UniProtKB-KW"/>
</dbReference>
<dbReference type="InterPro" id="IPR002078">
    <property type="entry name" value="Sigma_54_int"/>
</dbReference>
<proteinExistence type="predicted"/>
<evidence type="ECO:0000256" key="5">
    <source>
        <dbReference type="SAM" id="Coils"/>
    </source>
</evidence>
<keyword evidence="1" id="KW-0547">Nucleotide-binding</keyword>
<dbReference type="OrthoDB" id="5488837at2"/>
<evidence type="ECO:0000313" key="7">
    <source>
        <dbReference type="EMBL" id="MRG95747.1"/>
    </source>
</evidence>
<dbReference type="InterPro" id="IPR058031">
    <property type="entry name" value="AAA_lid_NorR"/>
</dbReference>
<keyword evidence="8" id="KW-1185">Reference proteome</keyword>
<dbReference type="EMBL" id="WJIE01000009">
    <property type="protein sequence ID" value="MRG95747.1"/>
    <property type="molecule type" value="Genomic_DNA"/>
</dbReference>
<comment type="caution">
    <text evidence="7">The sequence shown here is derived from an EMBL/GenBank/DDBJ whole genome shotgun (WGS) entry which is preliminary data.</text>
</comment>
<protein>
    <submittedName>
        <fullName evidence="7">AAA domain-containing protein</fullName>
    </submittedName>
</protein>
<dbReference type="Proteomes" id="UP000440224">
    <property type="component" value="Unassembled WGS sequence"/>
</dbReference>
<keyword evidence="2" id="KW-0067">ATP-binding</keyword>
<name>A0A6N7PW41_9BACT</name>
<keyword evidence="4" id="KW-0804">Transcription</keyword>
<dbReference type="Pfam" id="PF25601">
    <property type="entry name" value="AAA_lid_14"/>
    <property type="match status" value="1"/>
</dbReference>
<evidence type="ECO:0000256" key="1">
    <source>
        <dbReference type="ARBA" id="ARBA00022741"/>
    </source>
</evidence>
<dbReference type="PANTHER" id="PTHR32071:SF122">
    <property type="entry name" value="SIGMA FACTOR"/>
    <property type="match status" value="1"/>
</dbReference>
<dbReference type="CDD" id="cd00009">
    <property type="entry name" value="AAA"/>
    <property type="match status" value="1"/>
</dbReference>
<reference evidence="7 8" key="1">
    <citation type="submission" date="2019-10" db="EMBL/GenBank/DDBJ databases">
        <title>A soil myxobacterium in the family Polyangiaceae.</title>
        <authorList>
            <person name="Li Y."/>
            <person name="Wang J."/>
        </authorList>
    </citation>
    <scope>NUCLEOTIDE SEQUENCE [LARGE SCALE GENOMIC DNA]</scope>
    <source>
        <strain evidence="7 8">DSM 14734</strain>
    </source>
</reference>
<evidence type="ECO:0000256" key="3">
    <source>
        <dbReference type="ARBA" id="ARBA00023015"/>
    </source>
</evidence>
<dbReference type="Gene3D" id="1.10.8.60">
    <property type="match status" value="1"/>
</dbReference>
<dbReference type="RefSeq" id="WP_153822569.1">
    <property type="nucleotide sequence ID" value="NZ_WJIE01000009.1"/>
</dbReference>
<sequence length="572" mass="63066">MNQRQILAFVEKLRQARTFEDAAQAMLRGMLDAANEALGASGFANRGRILRGMAHLRPGDGYRRLVLVDDAHRSGEPVIHHLPSASAWRWIVTRGRPIALDVPLGRVWTLEDDAPKVLQEGGFSGQDSVLRLTNRDTSHLYAVPLRAFHGAIEGMATVEAACPRAVGDDFIFPALHESLEVLADLAAPYLATLPLRPVTGGATDELLPVIGQTMAGLIEMLRVFAQQEETLLIGGPTGAGKSRLARWCHAQSVRRGAPFEVLDLIAVPEELQMAELFGWKKGAFTGAVRDTPGCITRAFKGTLFIDEIDKLSLKAQAGLLQLLESRTYRPIGDGAREQQANVRFIVGSNVDLYDQVKAGRFREDLYYRINVLPLKIPPLDERRDEVAEWARFMAVRRHRESVPGGEVRILAGAERLLAEHTWPGNLRQLDNVVRRAYALALMTHGQAGAEVVLEEKHFARALSYERGSERRSALEALRGAAEALVEEAERLEAKGQGLELEVCDAFRGIVLGTAVEKLGSRDAAFRLFGKGAQVQARNHHKMLRREWEKVEALCKALGEEGAPFKGMGEEEG</sequence>
<dbReference type="AlphaFoldDB" id="A0A6N7PW41"/>
<dbReference type="Gene3D" id="3.40.50.300">
    <property type="entry name" value="P-loop containing nucleotide triphosphate hydrolases"/>
    <property type="match status" value="1"/>
</dbReference>
<dbReference type="SUPFAM" id="SSF52540">
    <property type="entry name" value="P-loop containing nucleoside triphosphate hydrolases"/>
    <property type="match status" value="1"/>
</dbReference>
<dbReference type="InterPro" id="IPR025944">
    <property type="entry name" value="Sigma_54_int_dom_CS"/>
</dbReference>
<dbReference type="PANTHER" id="PTHR32071">
    <property type="entry name" value="TRANSCRIPTIONAL REGULATORY PROTEIN"/>
    <property type="match status" value="1"/>
</dbReference>
<feature type="domain" description="Sigma-54 factor interaction" evidence="6">
    <location>
        <begin position="207"/>
        <end position="438"/>
    </location>
</feature>
<accession>A0A6N7PW41</accession>
<keyword evidence="3" id="KW-0805">Transcription regulation</keyword>
<gene>
    <name evidence="7" type="ORF">GF068_28090</name>
</gene>
<dbReference type="PROSITE" id="PS50045">
    <property type="entry name" value="SIGMA54_INTERACT_4"/>
    <property type="match status" value="1"/>
</dbReference>
<dbReference type="PROSITE" id="PS00688">
    <property type="entry name" value="SIGMA54_INTERACT_3"/>
    <property type="match status" value="1"/>
</dbReference>
<evidence type="ECO:0000259" key="6">
    <source>
        <dbReference type="PROSITE" id="PS50045"/>
    </source>
</evidence>
<evidence type="ECO:0000256" key="2">
    <source>
        <dbReference type="ARBA" id="ARBA00022840"/>
    </source>
</evidence>
<organism evidence="7 8">
    <name type="scientific">Polyangium spumosum</name>
    <dbReference type="NCBI Taxonomy" id="889282"/>
    <lineage>
        <taxon>Bacteria</taxon>
        <taxon>Pseudomonadati</taxon>
        <taxon>Myxococcota</taxon>
        <taxon>Polyangia</taxon>
        <taxon>Polyangiales</taxon>
        <taxon>Polyangiaceae</taxon>
        <taxon>Polyangium</taxon>
    </lineage>
</organism>
<dbReference type="GO" id="GO:0006355">
    <property type="term" value="P:regulation of DNA-templated transcription"/>
    <property type="evidence" value="ECO:0007669"/>
    <property type="project" value="InterPro"/>
</dbReference>
<evidence type="ECO:0000313" key="8">
    <source>
        <dbReference type="Proteomes" id="UP000440224"/>
    </source>
</evidence>